<reference evidence="8 9" key="1">
    <citation type="journal article" date="2018" name="Sci. Rep.">
        <title>Comparative analysis of the Pocillopora damicornis genome highlights role of immune system in coral evolution.</title>
        <authorList>
            <person name="Cunning R."/>
            <person name="Bay R.A."/>
            <person name="Gillette P."/>
            <person name="Baker A.C."/>
            <person name="Traylor-Knowles N."/>
        </authorList>
    </citation>
    <scope>NUCLEOTIDE SEQUENCE [LARGE SCALE GENOMIC DNA]</scope>
    <source>
        <strain evidence="8">RSMAS</strain>
        <tissue evidence="8">Whole animal</tissue>
    </source>
</reference>
<protein>
    <recommendedName>
        <fullName evidence="7">Major facilitator superfamily (MFS) profile domain-containing protein</fullName>
    </recommendedName>
</protein>
<gene>
    <name evidence="8" type="ORF">pdam_00009066</name>
</gene>
<comment type="caution">
    <text evidence="8">The sequence shown here is derived from an EMBL/GenBank/DDBJ whole genome shotgun (WGS) entry which is preliminary data.</text>
</comment>
<dbReference type="InterPro" id="IPR036259">
    <property type="entry name" value="MFS_trans_sf"/>
</dbReference>
<dbReference type="STRING" id="46731.A0A3M6V2T2"/>
<dbReference type="PANTHER" id="PTHR24064">
    <property type="entry name" value="SOLUTE CARRIER FAMILY 22 MEMBER"/>
    <property type="match status" value="1"/>
</dbReference>
<feature type="transmembrane region" description="Helical" evidence="6">
    <location>
        <begin position="223"/>
        <end position="241"/>
    </location>
</feature>
<dbReference type="Gene3D" id="1.20.1250.20">
    <property type="entry name" value="MFS general substrate transporter like domains"/>
    <property type="match status" value="2"/>
</dbReference>
<dbReference type="EMBL" id="RCHS01000204">
    <property type="protein sequence ID" value="RMX60263.1"/>
    <property type="molecule type" value="Genomic_DNA"/>
</dbReference>
<feature type="transmembrane region" description="Helical" evidence="6">
    <location>
        <begin position="20"/>
        <end position="40"/>
    </location>
</feature>
<dbReference type="GO" id="GO:0022857">
    <property type="term" value="F:transmembrane transporter activity"/>
    <property type="evidence" value="ECO:0007669"/>
    <property type="project" value="InterPro"/>
</dbReference>
<keyword evidence="4 6" id="KW-0472">Membrane</keyword>
<keyword evidence="3 6" id="KW-1133">Transmembrane helix</keyword>
<dbReference type="InterPro" id="IPR005829">
    <property type="entry name" value="Sugar_transporter_CS"/>
</dbReference>
<dbReference type="PROSITE" id="PS50850">
    <property type="entry name" value="MFS"/>
    <property type="match status" value="1"/>
</dbReference>
<feature type="domain" description="Major facilitator superfamily (MFS) profile" evidence="7">
    <location>
        <begin position="19"/>
        <end position="433"/>
    </location>
</feature>
<proteinExistence type="predicted"/>
<dbReference type="InterPro" id="IPR005828">
    <property type="entry name" value="MFS_sugar_transport-like"/>
</dbReference>
<evidence type="ECO:0000313" key="9">
    <source>
        <dbReference type="Proteomes" id="UP000275408"/>
    </source>
</evidence>
<name>A0A3M6V2T2_POCDA</name>
<evidence type="ECO:0000256" key="6">
    <source>
        <dbReference type="SAM" id="Phobius"/>
    </source>
</evidence>
<evidence type="ECO:0000256" key="3">
    <source>
        <dbReference type="ARBA" id="ARBA00022989"/>
    </source>
</evidence>
<comment type="subcellular location">
    <subcellularLocation>
        <location evidence="1">Membrane</location>
        <topology evidence="1">Multi-pass membrane protein</topology>
    </subcellularLocation>
</comment>
<organism evidence="8 9">
    <name type="scientific">Pocillopora damicornis</name>
    <name type="common">Cauliflower coral</name>
    <name type="synonym">Millepora damicornis</name>
    <dbReference type="NCBI Taxonomy" id="46731"/>
    <lineage>
        <taxon>Eukaryota</taxon>
        <taxon>Metazoa</taxon>
        <taxon>Cnidaria</taxon>
        <taxon>Anthozoa</taxon>
        <taxon>Hexacorallia</taxon>
        <taxon>Scleractinia</taxon>
        <taxon>Astrocoeniina</taxon>
        <taxon>Pocilloporidae</taxon>
        <taxon>Pocillopora</taxon>
    </lineage>
</organism>
<feature type="transmembrane region" description="Helical" evidence="6">
    <location>
        <begin position="112"/>
        <end position="129"/>
    </location>
</feature>
<dbReference type="OrthoDB" id="5969161at2759"/>
<dbReference type="Proteomes" id="UP000275408">
    <property type="component" value="Unassembled WGS sequence"/>
</dbReference>
<dbReference type="InterPro" id="IPR011701">
    <property type="entry name" value="MFS"/>
</dbReference>
<sequence>MGLTIDNFLEKIGSFSRFQYKLLFFCGFMELFGAGLQIMIPTFLSAEPPWRCKANSSACNLTGIFKPGDDKYNYRCSIPRGDWEFDTTEFNSVVSEWDLVCDVSALSALTKAVMFLGYFIGVVFGGVLGDKFGRKPVIYFMFCLNNIAALAASFAQAYWVYVLFRVLVGFFIGVGGLGLYVLSVEYVGKRHRHVVGTALFYFWVLSLLLVALLAYLIRDWRTLSIVGAAPGLLHIFFWWFLPESPRWLLANNKPNEAMTELNKVAKFNRKEMPAGDLEQKEDKQRQGDFRDLFSSVTMTKRTLISWFAWIGRKKTTVLGLVVAFISSVIAVFFQRDLKNTGFMVANIIMAQVVAKFFINMSFSSIYVYSSELFPTVIRSVGVGTSSAAARIGSMSAPYINWLISVHIILPYTIVAVLTFICTVLCFLLPETKDSPTLENMDSVNSTSAEEPTDEKLPFEPCKEKEDMGELLLSQSYPA</sequence>
<feature type="transmembrane region" description="Helical" evidence="6">
    <location>
        <begin position="161"/>
        <end position="182"/>
    </location>
</feature>
<accession>A0A3M6V2T2</accession>
<feature type="transmembrane region" description="Helical" evidence="6">
    <location>
        <begin position="136"/>
        <end position="155"/>
    </location>
</feature>
<dbReference type="AlphaFoldDB" id="A0A3M6V2T2"/>
<dbReference type="GO" id="GO:0016020">
    <property type="term" value="C:membrane"/>
    <property type="evidence" value="ECO:0007669"/>
    <property type="project" value="UniProtKB-SubCell"/>
</dbReference>
<feature type="transmembrane region" description="Helical" evidence="6">
    <location>
        <begin position="194"/>
        <end position="217"/>
    </location>
</feature>
<dbReference type="Pfam" id="PF07690">
    <property type="entry name" value="MFS_1"/>
    <property type="match status" value="1"/>
</dbReference>
<evidence type="ECO:0000259" key="7">
    <source>
        <dbReference type="PROSITE" id="PS50850"/>
    </source>
</evidence>
<evidence type="ECO:0000256" key="4">
    <source>
        <dbReference type="ARBA" id="ARBA00023136"/>
    </source>
</evidence>
<keyword evidence="2 6" id="KW-0812">Transmembrane</keyword>
<feature type="transmembrane region" description="Helical" evidence="6">
    <location>
        <begin position="345"/>
        <end position="368"/>
    </location>
</feature>
<feature type="transmembrane region" description="Helical" evidence="6">
    <location>
        <begin position="316"/>
        <end position="333"/>
    </location>
</feature>
<dbReference type="PROSITE" id="PS00217">
    <property type="entry name" value="SUGAR_TRANSPORT_2"/>
    <property type="match status" value="1"/>
</dbReference>
<evidence type="ECO:0000313" key="8">
    <source>
        <dbReference type="EMBL" id="RMX60263.1"/>
    </source>
</evidence>
<evidence type="ECO:0000256" key="1">
    <source>
        <dbReference type="ARBA" id="ARBA00004141"/>
    </source>
</evidence>
<feature type="transmembrane region" description="Helical" evidence="6">
    <location>
        <begin position="401"/>
        <end position="428"/>
    </location>
</feature>
<feature type="region of interest" description="Disordered" evidence="5">
    <location>
        <begin position="438"/>
        <end position="460"/>
    </location>
</feature>
<dbReference type="Pfam" id="PF00083">
    <property type="entry name" value="Sugar_tr"/>
    <property type="match status" value="1"/>
</dbReference>
<keyword evidence="9" id="KW-1185">Reference proteome</keyword>
<feature type="compositionally biased region" description="Polar residues" evidence="5">
    <location>
        <begin position="438"/>
        <end position="449"/>
    </location>
</feature>
<dbReference type="InterPro" id="IPR020846">
    <property type="entry name" value="MFS_dom"/>
</dbReference>
<evidence type="ECO:0000256" key="5">
    <source>
        <dbReference type="SAM" id="MobiDB-lite"/>
    </source>
</evidence>
<evidence type="ECO:0000256" key="2">
    <source>
        <dbReference type="ARBA" id="ARBA00022692"/>
    </source>
</evidence>
<dbReference type="SUPFAM" id="SSF103473">
    <property type="entry name" value="MFS general substrate transporter"/>
    <property type="match status" value="1"/>
</dbReference>